<dbReference type="SUPFAM" id="SSF53335">
    <property type="entry name" value="S-adenosyl-L-methionine-dependent methyltransferases"/>
    <property type="match status" value="1"/>
</dbReference>
<dbReference type="InterPro" id="IPR013216">
    <property type="entry name" value="Methyltransf_11"/>
</dbReference>
<name>A0A6P8HTD0_ACTTE</name>
<sequence length="217" mass="24472">MSTSASTSIRCNDFENTDQLIKYYDDWAKEYDKDTQTVRGYICPKVGAKKLVEFLEQLKFGTDCRILDVGSGTGLVGEELKKLNYTNLDALEPSEKSNDVARAKGLYKKFFVELILPGKQLGILPNSYDAVISIGVFTKGNVKAEGAMDEMVRVVKPGGLICFSIREDVILDKEYGYEEKMAQLIEGKVWTLLSKSLEMYHLTGDLFKCHMFVYQVL</sequence>
<dbReference type="InParanoid" id="A0A6P8HTD0"/>
<dbReference type="GeneID" id="116292677"/>
<evidence type="ECO:0000259" key="1">
    <source>
        <dbReference type="Pfam" id="PF08241"/>
    </source>
</evidence>
<dbReference type="Pfam" id="PF08241">
    <property type="entry name" value="Methyltransf_11"/>
    <property type="match status" value="1"/>
</dbReference>
<proteinExistence type="predicted"/>
<dbReference type="Proteomes" id="UP000515163">
    <property type="component" value="Unplaced"/>
</dbReference>
<reference evidence="3" key="1">
    <citation type="submission" date="2025-08" db="UniProtKB">
        <authorList>
            <consortium name="RefSeq"/>
        </authorList>
    </citation>
    <scope>IDENTIFICATION</scope>
    <source>
        <tissue evidence="3">Tentacle</tissue>
    </source>
</reference>
<dbReference type="KEGG" id="aten:116292677"/>
<dbReference type="RefSeq" id="XP_031555892.1">
    <property type="nucleotide sequence ID" value="XM_031700032.1"/>
</dbReference>
<dbReference type="GO" id="GO:0008757">
    <property type="term" value="F:S-adenosylmethionine-dependent methyltransferase activity"/>
    <property type="evidence" value="ECO:0007669"/>
    <property type="project" value="InterPro"/>
</dbReference>
<dbReference type="PANTHER" id="PTHR43591:SF101">
    <property type="entry name" value="METHYLTRANSFERASE-LIKE PROTEIN 27"/>
    <property type="match status" value="1"/>
</dbReference>
<evidence type="ECO:0000313" key="3">
    <source>
        <dbReference type="RefSeq" id="XP_031555892.1"/>
    </source>
</evidence>
<gene>
    <name evidence="3" type="primary">LOC116292677</name>
</gene>
<keyword evidence="2" id="KW-1185">Reference proteome</keyword>
<dbReference type="CDD" id="cd02440">
    <property type="entry name" value="AdoMet_MTases"/>
    <property type="match status" value="1"/>
</dbReference>
<dbReference type="OrthoDB" id="5946438at2759"/>
<feature type="domain" description="Methyltransferase type 11" evidence="1">
    <location>
        <begin position="67"/>
        <end position="163"/>
    </location>
</feature>
<organism evidence="2 3">
    <name type="scientific">Actinia tenebrosa</name>
    <name type="common">Australian red waratah sea anemone</name>
    <dbReference type="NCBI Taxonomy" id="6105"/>
    <lineage>
        <taxon>Eukaryota</taxon>
        <taxon>Metazoa</taxon>
        <taxon>Cnidaria</taxon>
        <taxon>Anthozoa</taxon>
        <taxon>Hexacorallia</taxon>
        <taxon>Actiniaria</taxon>
        <taxon>Actiniidae</taxon>
        <taxon>Actinia</taxon>
    </lineage>
</organism>
<accession>A0A6P8HTD0</accession>
<dbReference type="InterPro" id="IPR029063">
    <property type="entry name" value="SAM-dependent_MTases_sf"/>
</dbReference>
<protein>
    <submittedName>
        <fullName evidence="3">Methyltransferase-like protein 27</fullName>
    </submittedName>
</protein>
<dbReference type="AlphaFoldDB" id="A0A6P8HTD0"/>
<dbReference type="PANTHER" id="PTHR43591">
    <property type="entry name" value="METHYLTRANSFERASE"/>
    <property type="match status" value="1"/>
</dbReference>
<dbReference type="FunCoup" id="A0A6P8HTD0">
    <property type="interactions" value="16"/>
</dbReference>
<dbReference type="Gene3D" id="3.40.50.150">
    <property type="entry name" value="Vaccinia Virus protein VP39"/>
    <property type="match status" value="1"/>
</dbReference>
<evidence type="ECO:0000313" key="2">
    <source>
        <dbReference type="Proteomes" id="UP000515163"/>
    </source>
</evidence>